<proteinExistence type="predicted"/>
<dbReference type="GeneID" id="27418994"/>
<name>V5EXU0_KALBG</name>
<dbReference type="OrthoDB" id="5985073at2759"/>
<dbReference type="eggNOG" id="ENOG502R1D6">
    <property type="taxonomic scope" value="Eukaryota"/>
</dbReference>
<dbReference type="HOGENOM" id="CLU_1384696_0_0_1"/>
<evidence type="ECO:0000313" key="2">
    <source>
        <dbReference type="Proteomes" id="UP000019377"/>
    </source>
</evidence>
<dbReference type="Gene3D" id="3.40.50.1820">
    <property type="entry name" value="alpha/beta hydrolase"/>
    <property type="match status" value="1"/>
</dbReference>
<dbReference type="Proteomes" id="UP000019377">
    <property type="component" value="Unassembled WGS sequence"/>
</dbReference>
<dbReference type="PANTHER" id="PTHR35560:SF3">
    <property type="entry name" value="PEPTIDASE S9 PROLYL OLIGOPEPTIDASE CATALYTIC DOMAIN-CONTAINING PROTEIN"/>
    <property type="match status" value="1"/>
</dbReference>
<dbReference type="AlphaFoldDB" id="V5EXU0"/>
<keyword evidence="2" id="KW-1185">Reference proteome</keyword>
<dbReference type="InterPro" id="IPR029058">
    <property type="entry name" value="AB_hydrolase_fold"/>
</dbReference>
<gene>
    <name evidence="1" type="ORF">PSEUBRA_SCAF20g03178</name>
</gene>
<accession>V5EXU0</accession>
<protein>
    <submittedName>
        <fullName evidence="1">Uncharacterized protein</fullName>
    </submittedName>
</protein>
<sequence>MAGRPFLPDLVPCREDSGVQLEQVGGARVDLLQWQSQASNEQVALPVYTDRWLSSNTCGSIEQVVVHVHGKERDADIAWADIAAARGRLSVDQQKKTLLVVPQFLNGLDKSKYQPANQDLLLVWKGNGWGEGSPSVRPKASVSNDNTGISSFEALDAILSHFANRQMYHGVERIVFCKHPAANHKPAAKHKPPRYEN</sequence>
<dbReference type="EMBL" id="KI545863">
    <property type="protein sequence ID" value="EST07389.1"/>
    <property type="molecule type" value="Genomic_DNA"/>
</dbReference>
<dbReference type="STRING" id="1365824.V5EXU0"/>
<evidence type="ECO:0000313" key="1">
    <source>
        <dbReference type="EMBL" id="EST07389.1"/>
    </source>
</evidence>
<dbReference type="PANTHER" id="PTHR35560">
    <property type="entry name" value="BLL0132 PROTEIN"/>
    <property type="match status" value="1"/>
</dbReference>
<reference evidence="2" key="1">
    <citation type="journal article" date="2013" name="Genome Announc.">
        <title>Draft genome sequence of Pseudozyma brasiliensis sp. nov. strain GHG001, a high producer of endo-1,4-xylanase isolated from an insect pest of sugarcane.</title>
        <authorList>
            <person name="Oliveira J.V.D.C."/>
            <person name="dos Santos R.A.C."/>
            <person name="Borges T.A."/>
            <person name="Riano-Pachon D.M."/>
            <person name="Goldman G.H."/>
        </authorList>
    </citation>
    <scope>NUCLEOTIDE SEQUENCE [LARGE SCALE GENOMIC DNA]</scope>
    <source>
        <strain evidence="2">GHG001</strain>
    </source>
</reference>
<organism evidence="1 2">
    <name type="scientific">Kalmanozyma brasiliensis (strain GHG001)</name>
    <name type="common">Yeast</name>
    <name type="synonym">Pseudozyma brasiliensis</name>
    <dbReference type="NCBI Taxonomy" id="1365824"/>
    <lineage>
        <taxon>Eukaryota</taxon>
        <taxon>Fungi</taxon>
        <taxon>Dikarya</taxon>
        <taxon>Basidiomycota</taxon>
        <taxon>Ustilaginomycotina</taxon>
        <taxon>Ustilaginomycetes</taxon>
        <taxon>Ustilaginales</taxon>
        <taxon>Ustilaginaceae</taxon>
        <taxon>Kalmanozyma</taxon>
    </lineage>
</organism>